<name>A0A2J7PST9_9NEOP</name>
<dbReference type="Gene3D" id="2.60.470.10">
    <property type="entry name" value="Acid-sensing ion channels like domains"/>
    <property type="match status" value="1"/>
</dbReference>
<proteinExistence type="inferred from homology"/>
<evidence type="ECO:0000256" key="10">
    <source>
        <dbReference type="ARBA" id="ARBA00023201"/>
    </source>
</evidence>
<evidence type="ECO:0000256" key="6">
    <source>
        <dbReference type="ARBA" id="ARBA00022989"/>
    </source>
</evidence>
<keyword evidence="9" id="KW-0472">Membrane</keyword>
<keyword evidence="8 12" id="KW-0406">Ion transport</keyword>
<evidence type="ECO:0000313" key="13">
    <source>
        <dbReference type="EMBL" id="PNF19404.1"/>
    </source>
</evidence>
<dbReference type="Pfam" id="PF00858">
    <property type="entry name" value="ASC"/>
    <property type="match status" value="1"/>
</dbReference>
<keyword evidence="11 12" id="KW-0407">Ion channel</keyword>
<dbReference type="STRING" id="105785.A0A2J7PST9"/>
<dbReference type="PANTHER" id="PTHR11690:SF243">
    <property type="entry name" value="PICKPOCKET 12-RELATED"/>
    <property type="match status" value="1"/>
</dbReference>
<evidence type="ECO:0000256" key="5">
    <source>
        <dbReference type="ARBA" id="ARBA00022692"/>
    </source>
</evidence>
<dbReference type="InParanoid" id="A0A2J7PST9"/>
<dbReference type="InterPro" id="IPR001873">
    <property type="entry name" value="ENaC"/>
</dbReference>
<dbReference type="Proteomes" id="UP000235965">
    <property type="component" value="Unassembled WGS sequence"/>
</dbReference>
<dbReference type="AlphaFoldDB" id="A0A2J7PST9"/>
<evidence type="ECO:0000256" key="4">
    <source>
        <dbReference type="ARBA" id="ARBA00022461"/>
    </source>
</evidence>
<evidence type="ECO:0000256" key="1">
    <source>
        <dbReference type="ARBA" id="ARBA00004141"/>
    </source>
</evidence>
<protein>
    <recommendedName>
        <fullName evidence="15">Pickpocket protein 28</fullName>
    </recommendedName>
</protein>
<gene>
    <name evidence="13" type="ORF">B7P43_G03628</name>
</gene>
<evidence type="ECO:0000256" key="8">
    <source>
        <dbReference type="ARBA" id="ARBA00023065"/>
    </source>
</evidence>
<dbReference type="PRINTS" id="PR01078">
    <property type="entry name" value="AMINACHANNEL"/>
</dbReference>
<keyword evidence="7" id="KW-0915">Sodium</keyword>
<keyword evidence="5 12" id="KW-0812">Transmembrane</keyword>
<keyword evidence="4 12" id="KW-0894">Sodium channel</keyword>
<evidence type="ECO:0000256" key="11">
    <source>
        <dbReference type="ARBA" id="ARBA00023303"/>
    </source>
</evidence>
<evidence type="ECO:0000256" key="3">
    <source>
        <dbReference type="ARBA" id="ARBA00022448"/>
    </source>
</evidence>
<dbReference type="PANTHER" id="PTHR11690">
    <property type="entry name" value="AMILORIDE-SENSITIVE SODIUM CHANNEL-RELATED"/>
    <property type="match status" value="1"/>
</dbReference>
<keyword evidence="14" id="KW-1185">Reference proteome</keyword>
<evidence type="ECO:0000313" key="14">
    <source>
        <dbReference type="Proteomes" id="UP000235965"/>
    </source>
</evidence>
<evidence type="ECO:0000256" key="9">
    <source>
        <dbReference type="ARBA" id="ARBA00023136"/>
    </source>
</evidence>
<keyword evidence="3 12" id="KW-0813">Transport</keyword>
<dbReference type="FunCoup" id="A0A2J7PST9">
    <property type="interactions" value="19"/>
</dbReference>
<comment type="similarity">
    <text evidence="2 12">Belongs to the amiloride-sensitive sodium channel (TC 1.A.6) family.</text>
</comment>
<evidence type="ECO:0000256" key="12">
    <source>
        <dbReference type="RuleBase" id="RU000679"/>
    </source>
</evidence>
<keyword evidence="6" id="KW-1133">Transmembrane helix</keyword>
<keyword evidence="10 12" id="KW-0739">Sodium transport</keyword>
<evidence type="ECO:0008006" key="15">
    <source>
        <dbReference type="Google" id="ProtNLM"/>
    </source>
</evidence>
<dbReference type="GO" id="GO:0015280">
    <property type="term" value="F:ligand-gated sodium channel activity"/>
    <property type="evidence" value="ECO:0007669"/>
    <property type="project" value="TreeGrafter"/>
</dbReference>
<accession>A0A2J7PST9</accession>
<sequence length="508" mass="57426">MFWTIAFILAIVTAAYFITFLYHKWNESPVIVSVGAKATQLISIPFPAVTVCNMNKARKSIAEEIINSKNPDDDLNKILLRDMCDDNFSAYNTPVDDNMQNRIGNWDTIQNFMTYVRQPCHEMIRSCYYAGNLEKCDDIFNPSLTDEGICCSFNKVKRDFIFRNPRDLSDLNVTFPLPNTNWTPETGYPPDTATGTQPWRPRGAGSHLGLTLVLDANTDDYYCSSTASIGFKIRLHNPIETPKVAEFGILISPGQEYRAVIKPKISNASSSLRTIPENKRQCVFSDERYLKFYHTYTQRNCALECEANYTLATCMCVPYYLPKDADTTICAKKDENCTTNARRAIEMRLVDESLNTSNSETVSKDLPPKHCQCLPGCSELRYGSTLSSSTMSGYFAMNKEYSTKDGTYFRRNVAVVHLFFTESQFMSYYKSELFGLTEFLFSAMSSLIPRGLDLTLLFLNCSLFRDACLKHHGHFVNVPPSIRFHYHQSPVIITGTSLGGQMGILALA</sequence>
<organism evidence="13 14">
    <name type="scientific">Cryptotermes secundus</name>
    <dbReference type="NCBI Taxonomy" id="105785"/>
    <lineage>
        <taxon>Eukaryota</taxon>
        <taxon>Metazoa</taxon>
        <taxon>Ecdysozoa</taxon>
        <taxon>Arthropoda</taxon>
        <taxon>Hexapoda</taxon>
        <taxon>Insecta</taxon>
        <taxon>Pterygota</taxon>
        <taxon>Neoptera</taxon>
        <taxon>Polyneoptera</taxon>
        <taxon>Dictyoptera</taxon>
        <taxon>Blattodea</taxon>
        <taxon>Blattoidea</taxon>
        <taxon>Termitoidae</taxon>
        <taxon>Kalotermitidae</taxon>
        <taxon>Cryptotermitinae</taxon>
        <taxon>Cryptotermes</taxon>
    </lineage>
</organism>
<dbReference type="GO" id="GO:0005886">
    <property type="term" value="C:plasma membrane"/>
    <property type="evidence" value="ECO:0007669"/>
    <property type="project" value="TreeGrafter"/>
</dbReference>
<evidence type="ECO:0000256" key="2">
    <source>
        <dbReference type="ARBA" id="ARBA00007193"/>
    </source>
</evidence>
<comment type="caution">
    <text evidence="13">The sequence shown here is derived from an EMBL/GenBank/DDBJ whole genome shotgun (WGS) entry which is preliminary data.</text>
</comment>
<reference evidence="13 14" key="1">
    <citation type="submission" date="2017-12" db="EMBL/GenBank/DDBJ databases">
        <title>Hemimetabolous genomes reveal molecular basis of termite eusociality.</title>
        <authorList>
            <person name="Harrison M.C."/>
            <person name="Jongepier E."/>
            <person name="Robertson H.M."/>
            <person name="Arning N."/>
            <person name="Bitard-Feildel T."/>
            <person name="Chao H."/>
            <person name="Childers C.P."/>
            <person name="Dinh H."/>
            <person name="Doddapaneni H."/>
            <person name="Dugan S."/>
            <person name="Gowin J."/>
            <person name="Greiner C."/>
            <person name="Han Y."/>
            <person name="Hu H."/>
            <person name="Hughes D.S.T."/>
            <person name="Huylmans A.-K."/>
            <person name="Kemena C."/>
            <person name="Kremer L.P.M."/>
            <person name="Lee S.L."/>
            <person name="Lopez-Ezquerra A."/>
            <person name="Mallet L."/>
            <person name="Monroy-Kuhn J.M."/>
            <person name="Moser A."/>
            <person name="Murali S.C."/>
            <person name="Muzny D.M."/>
            <person name="Otani S."/>
            <person name="Piulachs M.-D."/>
            <person name="Poelchau M."/>
            <person name="Qu J."/>
            <person name="Schaub F."/>
            <person name="Wada-Katsumata A."/>
            <person name="Worley K.C."/>
            <person name="Xie Q."/>
            <person name="Ylla G."/>
            <person name="Poulsen M."/>
            <person name="Gibbs R.A."/>
            <person name="Schal C."/>
            <person name="Richards S."/>
            <person name="Belles X."/>
            <person name="Korb J."/>
            <person name="Bornberg-Bauer E."/>
        </authorList>
    </citation>
    <scope>NUCLEOTIDE SEQUENCE [LARGE SCALE GENOMIC DNA]</scope>
    <source>
        <tissue evidence="13">Whole body</tissue>
    </source>
</reference>
<dbReference type="OrthoDB" id="6021021at2759"/>
<dbReference type="EMBL" id="NEVH01021922">
    <property type="protein sequence ID" value="PNF19404.1"/>
    <property type="molecule type" value="Genomic_DNA"/>
</dbReference>
<evidence type="ECO:0000256" key="7">
    <source>
        <dbReference type="ARBA" id="ARBA00023053"/>
    </source>
</evidence>
<comment type="subcellular location">
    <subcellularLocation>
        <location evidence="1">Membrane</location>
        <topology evidence="1">Multi-pass membrane protein</topology>
    </subcellularLocation>
</comment>